<dbReference type="InterPro" id="IPR050553">
    <property type="entry name" value="Thioredoxin_ResA/DsbE_sf"/>
</dbReference>
<dbReference type="InterPro" id="IPR000866">
    <property type="entry name" value="AhpC/TSA"/>
</dbReference>
<dbReference type="Proteomes" id="UP000295714">
    <property type="component" value="Unassembled WGS sequence"/>
</dbReference>
<sequence length="433" mass="49078">MKKIFFAFLILPTLLFAQHTVSGTFSPASDYTYAFLYEATPEGANYVNRAQLDSLGNFSLTLDANAKPGIYKIVYAIPPEENNFDLVYNGKEDVDFSFSLEEGVNFNESSENKLWNSYLNSMDVVNQTISNFYAKGGKDKNAFSSIFETLKDTQKQYEDLAEGKLVQKFIKANTPYMPSEYEDLVTYSKNLKANFFRHIDFNDNFLRSSSLLTDRVSGFVFGLSPNTDLDTYKAHVDIVANAVKKGDKDIQVQLLELLWQEFKRRENHDMANYISDNYLLSLAAETGNQILEQQLVSYKNTSLGAVAPDFEIQTEPSLKLSELKGDKYYVLIFWSSGCGHCLKELPKVNDFMKTVSNTKVIAYGLENDAVSWSEEIKKYPDFVHGIGLGKWENPLVQTFAIAATPTYFVLDANKKIIAKPYDIEGLEKFFGEK</sequence>
<protein>
    <submittedName>
        <fullName evidence="7">Thiol-disulfide isomerase/thioredoxin</fullName>
    </submittedName>
</protein>
<feature type="signal peptide" evidence="5">
    <location>
        <begin position="1"/>
        <end position="17"/>
    </location>
</feature>
<dbReference type="OrthoDB" id="6399635at2"/>
<dbReference type="PANTHER" id="PTHR42852">
    <property type="entry name" value="THIOL:DISULFIDE INTERCHANGE PROTEIN DSBE"/>
    <property type="match status" value="1"/>
</dbReference>
<keyword evidence="3" id="KW-1015">Disulfide bond</keyword>
<dbReference type="Gene3D" id="3.40.30.10">
    <property type="entry name" value="Glutaredoxin"/>
    <property type="match status" value="1"/>
</dbReference>
<evidence type="ECO:0000256" key="1">
    <source>
        <dbReference type="ARBA" id="ARBA00004196"/>
    </source>
</evidence>
<keyword evidence="8" id="KW-1185">Reference proteome</keyword>
<evidence type="ECO:0000259" key="6">
    <source>
        <dbReference type="PROSITE" id="PS51352"/>
    </source>
</evidence>
<keyword evidence="4" id="KW-0676">Redox-active center</keyword>
<evidence type="ECO:0000313" key="7">
    <source>
        <dbReference type="EMBL" id="TCK68036.1"/>
    </source>
</evidence>
<dbReference type="CDD" id="cd02966">
    <property type="entry name" value="TlpA_like_family"/>
    <property type="match status" value="1"/>
</dbReference>
<organism evidence="7 8">
    <name type="scientific">Winogradskyella wandonensis</name>
    <dbReference type="NCBI Taxonomy" id="1442586"/>
    <lineage>
        <taxon>Bacteria</taxon>
        <taxon>Pseudomonadati</taxon>
        <taxon>Bacteroidota</taxon>
        <taxon>Flavobacteriia</taxon>
        <taxon>Flavobacteriales</taxon>
        <taxon>Flavobacteriaceae</taxon>
        <taxon>Winogradskyella</taxon>
    </lineage>
</organism>
<evidence type="ECO:0000256" key="2">
    <source>
        <dbReference type="ARBA" id="ARBA00022748"/>
    </source>
</evidence>
<dbReference type="PROSITE" id="PS51352">
    <property type="entry name" value="THIOREDOXIN_2"/>
    <property type="match status" value="1"/>
</dbReference>
<dbReference type="GO" id="GO:0016853">
    <property type="term" value="F:isomerase activity"/>
    <property type="evidence" value="ECO:0007669"/>
    <property type="project" value="UniProtKB-KW"/>
</dbReference>
<reference evidence="7 8" key="1">
    <citation type="journal article" date="2015" name="Stand. Genomic Sci.">
        <title>Genomic Encyclopedia of Bacterial and Archaeal Type Strains, Phase III: the genomes of soil and plant-associated and newly described type strains.</title>
        <authorList>
            <person name="Whitman W.B."/>
            <person name="Woyke T."/>
            <person name="Klenk H.P."/>
            <person name="Zhou Y."/>
            <person name="Lilburn T.G."/>
            <person name="Beck B.J."/>
            <person name="De Vos P."/>
            <person name="Vandamme P."/>
            <person name="Eisen J.A."/>
            <person name="Garrity G."/>
            <person name="Hugenholtz P."/>
            <person name="Kyrpides N.C."/>
        </authorList>
    </citation>
    <scope>NUCLEOTIDE SEQUENCE [LARGE SCALE GENOMIC DNA]</scope>
    <source>
        <strain evidence="7 8">CECT 8445</strain>
    </source>
</reference>
<proteinExistence type="predicted"/>
<keyword evidence="2" id="KW-0201">Cytochrome c-type biogenesis</keyword>
<dbReference type="GO" id="GO:0030313">
    <property type="term" value="C:cell envelope"/>
    <property type="evidence" value="ECO:0007669"/>
    <property type="project" value="UniProtKB-SubCell"/>
</dbReference>
<feature type="domain" description="Thioredoxin" evidence="6">
    <location>
        <begin position="301"/>
        <end position="433"/>
    </location>
</feature>
<dbReference type="PROSITE" id="PS00194">
    <property type="entry name" value="THIOREDOXIN_1"/>
    <property type="match status" value="1"/>
</dbReference>
<dbReference type="PANTHER" id="PTHR42852:SF6">
    <property type="entry name" value="THIOL:DISULFIDE INTERCHANGE PROTEIN DSBE"/>
    <property type="match status" value="1"/>
</dbReference>
<evidence type="ECO:0000256" key="4">
    <source>
        <dbReference type="ARBA" id="ARBA00023284"/>
    </source>
</evidence>
<dbReference type="EMBL" id="SMGI01000002">
    <property type="protein sequence ID" value="TCK68036.1"/>
    <property type="molecule type" value="Genomic_DNA"/>
</dbReference>
<feature type="chain" id="PRO_5020328794" evidence="5">
    <location>
        <begin position="18"/>
        <end position="433"/>
    </location>
</feature>
<evidence type="ECO:0000313" key="8">
    <source>
        <dbReference type="Proteomes" id="UP000295714"/>
    </source>
</evidence>
<gene>
    <name evidence="7" type="ORF">DFQ05_1820</name>
</gene>
<evidence type="ECO:0000256" key="3">
    <source>
        <dbReference type="ARBA" id="ARBA00023157"/>
    </source>
</evidence>
<dbReference type="SUPFAM" id="SSF52833">
    <property type="entry name" value="Thioredoxin-like"/>
    <property type="match status" value="1"/>
</dbReference>
<accession>A0A4R1KSK7</accession>
<comment type="subcellular location">
    <subcellularLocation>
        <location evidence="1">Cell envelope</location>
    </subcellularLocation>
</comment>
<keyword evidence="5" id="KW-0732">Signal</keyword>
<evidence type="ECO:0000256" key="5">
    <source>
        <dbReference type="SAM" id="SignalP"/>
    </source>
</evidence>
<dbReference type="InterPro" id="IPR013766">
    <property type="entry name" value="Thioredoxin_domain"/>
</dbReference>
<dbReference type="Pfam" id="PF00578">
    <property type="entry name" value="AhpC-TSA"/>
    <property type="match status" value="1"/>
</dbReference>
<dbReference type="GO" id="GO:0017004">
    <property type="term" value="P:cytochrome complex assembly"/>
    <property type="evidence" value="ECO:0007669"/>
    <property type="project" value="UniProtKB-KW"/>
</dbReference>
<dbReference type="InterPro" id="IPR017937">
    <property type="entry name" value="Thioredoxin_CS"/>
</dbReference>
<dbReference type="AlphaFoldDB" id="A0A4R1KSK7"/>
<name>A0A4R1KSK7_9FLAO</name>
<dbReference type="RefSeq" id="WP_132705046.1">
    <property type="nucleotide sequence ID" value="NZ_SMGI01000002.1"/>
</dbReference>
<keyword evidence="7" id="KW-0413">Isomerase</keyword>
<comment type="caution">
    <text evidence="7">The sequence shown here is derived from an EMBL/GenBank/DDBJ whole genome shotgun (WGS) entry which is preliminary data.</text>
</comment>
<dbReference type="InterPro" id="IPR036249">
    <property type="entry name" value="Thioredoxin-like_sf"/>
</dbReference>